<dbReference type="CDD" id="cd03784">
    <property type="entry name" value="GT1_Gtf-like"/>
    <property type="match status" value="1"/>
</dbReference>
<sequence>MKIVLASYGTRGDIEPCVAIGRELQRRGHDVRMAVPPDLIDFTAAAGLSAVAYGPDLQGVLDAHRNFWTHFFRNFWKVRELIRLRREVVGPFLQCWKEIIATLTELAEGADVLFTGVNFEDAAGNVAEYYDIPLATLHLFPLRANGQFIAFLPARLGRVVMTVSEWTAWRYARRVEGVQRGELGLPKATRPSPWRITERGWLELQGYDHVCFAGLADEWSEWADQRPFVGALTMNLAAAADDEVAAWIAAGPPPIFFGFGSLPVGAAADTFTMIVSACAQLGQRALICSAGTDVQVRESDQVKVVSAMNYAAAFPACRAVVHHGGTGTTAAGLRAGVPALILSTDIDQTLWGARIKRLKVGTARRLSATTEQSLLADLRTILEPHYAVRARELAAHMTTPAESVTTAADLVEQLGGRRR</sequence>
<feature type="domain" description="Glycosyltransferase family 28 N-terminal" evidence="1">
    <location>
        <begin position="3"/>
        <end position="88"/>
    </location>
</feature>
<dbReference type="InterPro" id="IPR050426">
    <property type="entry name" value="Glycosyltransferase_28"/>
</dbReference>
<keyword evidence="4" id="KW-1185">Reference proteome</keyword>
<organism evidence="3 4">
    <name type="scientific">[Mycobacterium] burgundiense</name>
    <dbReference type="NCBI Taxonomy" id="3064286"/>
    <lineage>
        <taxon>Bacteria</taxon>
        <taxon>Bacillati</taxon>
        <taxon>Actinomycetota</taxon>
        <taxon>Actinomycetes</taxon>
        <taxon>Mycobacteriales</taxon>
        <taxon>Mycobacteriaceae</taxon>
        <taxon>Mycolicibacterium</taxon>
    </lineage>
</organism>
<dbReference type="InterPro" id="IPR004276">
    <property type="entry name" value="GlycoTrans_28_N"/>
</dbReference>
<dbReference type="Pfam" id="PF06722">
    <property type="entry name" value="EryCIII-like_C"/>
    <property type="match status" value="1"/>
</dbReference>
<dbReference type="Pfam" id="PF03033">
    <property type="entry name" value="Glyco_transf_28"/>
    <property type="match status" value="1"/>
</dbReference>
<evidence type="ECO:0000259" key="1">
    <source>
        <dbReference type="Pfam" id="PF03033"/>
    </source>
</evidence>
<feature type="domain" description="Erythromycin biosynthesis protein CIII-like C-terminal" evidence="2">
    <location>
        <begin position="300"/>
        <end position="401"/>
    </location>
</feature>
<accession>A0ABM9LMN5</accession>
<evidence type="ECO:0000313" key="4">
    <source>
        <dbReference type="Proteomes" id="UP001190465"/>
    </source>
</evidence>
<proteinExistence type="predicted"/>
<dbReference type="PANTHER" id="PTHR48050:SF13">
    <property type="entry name" value="STEROL 3-BETA-GLUCOSYLTRANSFERASE UGT80A2"/>
    <property type="match status" value="1"/>
</dbReference>
<dbReference type="RefSeq" id="WP_308482138.1">
    <property type="nucleotide sequence ID" value="NZ_OY726397.1"/>
</dbReference>
<evidence type="ECO:0000259" key="2">
    <source>
        <dbReference type="Pfam" id="PF06722"/>
    </source>
</evidence>
<dbReference type="InterPro" id="IPR002213">
    <property type="entry name" value="UDP_glucos_trans"/>
</dbReference>
<reference evidence="3 4" key="1">
    <citation type="submission" date="2023-08" db="EMBL/GenBank/DDBJ databases">
        <authorList>
            <person name="Folkvardsen B D."/>
            <person name="Norman A."/>
        </authorList>
    </citation>
    <scope>NUCLEOTIDE SEQUENCE [LARGE SCALE GENOMIC DNA]</scope>
    <source>
        <strain evidence="3 4">Mu0053</strain>
    </source>
</reference>
<dbReference type="SUPFAM" id="SSF53756">
    <property type="entry name" value="UDP-Glycosyltransferase/glycogen phosphorylase"/>
    <property type="match status" value="1"/>
</dbReference>
<dbReference type="Gene3D" id="3.40.50.2000">
    <property type="entry name" value="Glycogen Phosphorylase B"/>
    <property type="match status" value="2"/>
</dbReference>
<gene>
    <name evidence="3" type="ORF">MU0053_001953</name>
</gene>
<dbReference type="InterPro" id="IPR010610">
    <property type="entry name" value="EryCIII-like_C"/>
</dbReference>
<name>A0ABM9LMN5_9MYCO</name>
<dbReference type="EMBL" id="OY726397">
    <property type="protein sequence ID" value="CAJ1501542.1"/>
    <property type="molecule type" value="Genomic_DNA"/>
</dbReference>
<dbReference type="PANTHER" id="PTHR48050">
    <property type="entry name" value="STEROL 3-BETA-GLUCOSYLTRANSFERASE"/>
    <property type="match status" value="1"/>
</dbReference>
<protein>
    <submittedName>
        <fullName evidence="3">Glycosyltransferase</fullName>
    </submittedName>
</protein>
<dbReference type="Proteomes" id="UP001190465">
    <property type="component" value="Chromosome"/>
</dbReference>
<evidence type="ECO:0000313" key="3">
    <source>
        <dbReference type="EMBL" id="CAJ1501542.1"/>
    </source>
</evidence>